<keyword evidence="2" id="KW-0812">Transmembrane</keyword>
<dbReference type="AlphaFoldDB" id="B8HMF8"/>
<keyword evidence="2" id="KW-1133">Transmembrane helix</keyword>
<reference evidence="3" key="1">
    <citation type="submission" date="2009-01" db="EMBL/GenBank/DDBJ databases">
        <title>Complete sequence of chromosome Cyanothece sp. PCC 7425.</title>
        <authorList>
            <consortium name="US DOE Joint Genome Institute"/>
            <person name="Lucas S."/>
            <person name="Copeland A."/>
            <person name="Lapidus A."/>
            <person name="Glavina del Rio T."/>
            <person name="Dalin E."/>
            <person name="Tice H."/>
            <person name="Bruce D."/>
            <person name="Goodwin L."/>
            <person name="Pitluck S."/>
            <person name="Sims D."/>
            <person name="Meineke L."/>
            <person name="Brettin T."/>
            <person name="Detter J.C."/>
            <person name="Han C."/>
            <person name="Larimer F."/>
            <person name="Land M."/>
            <person name="Hauser L."/>
            <person name="Kyrpides N."/>
            <person name="Ovchinnikova G."/>
            <person name="Liberton M."/>
            <person name="Stoeckel J."/>
            <person name="Banerjee A."/>
            <person name="Singh A."/>
            <person name="Page L."/>
            <person name="Sato H."/>
            <person name="Zhao L."/>
            <person name="Sherman L."/>
            <person name="Pakrasi H."/>
            <person name="Richardson P."/>
        </authorList>
    </citation>
    <scope>NUCLEOTIDE SEQUENCE</scope>
    <source>
        <strain evidence="3">PCC 7425</strain>
    </source>
</reference>
<dbReference type="STRING" id="395961.Cyan7425_4862"/>
<sequence length="163" mass="17848">MKKHWLILPATIVALPLIPFVAVVLYGLAAGVFYVGIVFLAGLPSVEGISECTQIEDGFLAREDIPKNSKVAPGTAPVSCSARTEGVVFKVPPTFTIWGAVDKKTQNQYLATLNTVRQEAGIKKLNVEFYEKENWQEWKSAKASGGSRGPEKLLRKETLVDSR</sequence>
<feature type="region of interest" description="Disordered" evidence="1">
    <location>
        <begin position="140"/>
        <end position="163"/>
    </location>
</feature>
<feature type="compositionally biased region" description="Basic and acidic residues" evidence="1">
    <location>
        <begin position="149"/>
        <end position="163"/>
    </location>
</feature>
<name>B8HMF8_CYAP4</name>
<gene>
    <name evidence="3" type="ordered locus">Cyan7425_4862</name>
</gene>
<dbReference type="HOGENOM" id="CLU_1624390_0_0_3"/>
<evidence type="ECO:0000256" key="2">
    <source>
        <dbReference type="SAM" id="Phobius"/>
    </source>
</evidence>
<evidence type="ECO:0000313" key="3">
    <source>
        <dbReference type="EMBL" id="ACL47165.1"/>
    </source>
</evidence>
<dbReference type="EMBL" id="CP001344">
    <property type="protein sequence ID" value="ACL47165.1"/>
    <property type="molecule type" value="Genomic_DNA"/>
</dbReference>
<evidence type="ECO:0000256" key="1">
    <source>
        <dbReference type="SAM" id="MobiDB-lite"/>
    </source>
</evidence>
<accession>B8HMF8</accession>
<feature type="transmembrane region" description="Helical" evidence="2">
    <location>
        <begin position="12"/>
        <end position="43"/>
    </location>
</feature>
<dbReference type="KEGG" id="cyn:Cyan7425_4862"/>
<organism evidence="3">
    <name type="scientific">Cyanothece sp. (strain PCC 7425 / ATCC 29141)</name>
    <dbReference type="NCBI Taxonomy" id="395961"/>
    <lineage>
        <taxon>Bacteria</taxon>
        <taxon>Bacillati</taxon>
        <taxon>Cyanobacteriota</taxon>
        <taxon>Cyanophyceae</taxon>
        <taxon>Gomontiellales</taxon>
        <taxon>Cyanothecaceae</taxon>
        <taxon>Cyanothece</taxon>
    </lineage>
</organism>
<proteinExistence type="predicted"/>
<keyword evidence="2" id="KW-0472">Membrane</keyword>
<protein>
    <submittedName>
        <fullName evidence="3">Uncharacterized protein</fullName>
    </submittedName>
</protein>